<dbReference type="InterPro" id="IPR055366">
    <property type="entry name" value="SVIP_metazoa"/>
</dbReference>
<dbReference type="Pfam" id="PF15811">
    <property type="entry name" value="SVIP"/>
    <property type="match status" value="1"/>
</dbReference>
<evidence type="ECO:0000256" key="1">
    <source>
        <dbReference type="ARBA" id="ARBA00022707"/>
    </source>
</evidence>
<dbReference type="PANTHER" id="PTHR35269">
    <property type="entry name" value="SMALL VCP/P97-INTERACTING PROTEIN"/>
    <property type="match status" value="1"/>
</dbReference>
<keyword evidence="6" id="KW-1185">Reference proteome</keyword>
<keyword evidence="1" id="KW-0519">Myristate</keyword>
<reference evidence="6" key="1">
    <citation type="submission" date="2012-01" db="EMBL/GenBank/DDBJ databases">
        <authorList>
            <person name="Walter R."/>
            <person name="Schartl M."/>
            <person name="Warren W."/>
        </authorList>
    </citation>
    <scope>NUCLEOTIDE SEQUENCE [LARGE SCALE GENOMIC DNA]</scope>
    <source>
        <strain evidence="6">JP 163 A</strain>
    </source>
</reference>
<evidence type="ECO:0000313" key="5">
    <source>
        <dbReference type="Ensembl" id="ENSXMAP00000030938.1"/>
    </source>
</evidence>
<dbReference type="GO" id="GO:0005789">
    <property type="term" value="C:endoplasmic reticulum membrane"/>
    <property type="evidence" value="ECO:0007669"/>
    <property type="project" value="TreeGrafter"/>
</dbReference>
<protein>
    <submittedName>
        <fullName evidence="5">Small VCP interacting protein</fullName>
    </submittedName>
</protein>
<evidence type="ECO:0000256" key="4">
    <source>
        <dbReference type="SAM" id="MobiDB-lite"/>
    </source>
</evidence>
<dbReference type="OMA" id="GMCLPCF"/>
<dbReference type="GO" id="GO:1904240">
    <property type="term" value="P:negative regulation of VCP-NPL4-UFD1 AAA ATPase complex assembly"/>
    <property type="evidence" value="ECO:0007669"/>
    <property type="project" value="TreeGrafter"/>
</dbReference>
<reference evidence="5" key="3">
    <citation type="submission" date="2025-08" db="UniProtKB">
        <authorList>
            <consortium name="Ensembl"/>
        </authorList>
    </citation>
    <scope>IDENTIFICATION</scope>
    <source>
        <strain evidence="5">JP 163 A</strain>
    </source>
</reference>
<reference evidence="6" key="2">
    <citation type="journal article" date="2013" name="Nat. Genet.">
        <title>The genome of the platyfish, Xiphophorus maculatus, provides insights into evolutionary adaptation and several complex traits.</title>
        <authorList>
            <person name="Schartl M."/>
            <person name="Walter R.B."/>
            <person name="Shen Y."/>
            <person name="Garcia T."/>
            <person name="Catchen J."/>
            <person name="Amores A."/>
            <person name="Braasch I."/>
            <person name="Chalopin D."/>
            <person name="Volff J.N."/>
            <person name="Lesch K.P."/>
            <person name="Bisazza A."/>
            <person name="Minx P."/>
            <person name="Hillier L."/>
            <person name="Wilson R.K."/>
            <person name="Fuerstenberg S."/>
            <person name="Boore J."/>
            <person name="Searle S."/>
            <person name="Postlethwait J.H."/>
            <person name="Warren W.C."/>
        </authorList>
    </citation>
    <scope>NUCLEOTIDE SEQUENCE [LARGE SCALE GENOMIC DNA]</scope>
    <source>
        <strain evidence="6">JP 163 A</strain>
    </source>
</reference>
<dbReference type="GO" id="GO:1904293">
    <property type="term" value="P:negative regulation of ERAD pathway"/>
    <property type="evidence" value="ECO:0007669"/>
    <property type="project" value="TreeGrafter"/>
</dbReference>
<dbReference type="GO" id="GO:0010508">
    <property type="term" value="P:positive regulation of autophagy"/>
    <property type="evidence" value="ECO:0007669"/>
    <property type="project" value="TreeGrafter"/>
</dbReference>
<feature type="compositionally biased region" description="Basic and acidic residues" evidence="4">
    <location>
        <begin position="24"/>
        <end position="40"/>
    </location>
</feature>
<feature type="region of interest" description="Disordered" evidence="4">
    <location>
        <begin position="24"/>
        <end position="77"/>
    </location>
</feature>
<evidence type="ECO:0000313" key="6">
    <source>
        <dbReference type="Proteomes" id="UP000002852"/>
    </source>
</evidence>
<dbReference type="FunCoup" id="A0A3B5QJ32">
    <property type="interactions" value="230"/>
</dbReference>
<keyword evidence="2" id="KW-0564">Palmitate</keyword>
<dbReference type="GO" id="GO:1904153">
    <property type="term" value="P:negative regulation of retrograde protein transport, ER to cytosol"/>
    <property type="evidence" value="ECO:0007669"/>
    <property type="project" value="TreeGrafter"/>
</dbReference>
<feature type="compositionally biased region" description="Basic and acidic residues" evidence="4">
    <location>
        <begin position="48"/>
        <end position="62"/>
    </location>
</feature>
<dbReference type="PANTHER" id="PTHR35269:SF1">
    <property type="entry name" value="SMALL VCP_P97-INTERACTING PROTEIN"/>
    <property type="match status" value="1"/>
</dbReference>
<sequence>MGMCLPCLGGAADDVVVTPDPETRRQQLAEAAEKRQKETAYRGVKNPEAVERKRKKQEEIEKQAMTPSVSGGGGLKWQGVGDLSVERNWRDFFFNPISVSYKRRGLGLHV</sequence>
<evidence type="ECO:0000256" key="3">
    <source>
        <dbReference type="ARBA" id="ARBA00023288"/>
    </source>
</evidence>
<accession>A0A3B5QJ32</accession>
<reference evidence="5" key="4">
    <citation type="submission" date="2025-09" db="UniProtKB">
        <authorList>
            <consortium name="Ensembl"/>
        </authorList>
    </citation>
    <scope>IDENTIFICATION</scope>
    <source>
        <strain evidence="5">JP 163 A</strain>
    </source>
</reference>
<dbReference type="Ensembl" id="ENSXMAT00000027222.1">
    <property type="protein sequence ID" value="ENSXMAP00000030938.1"/>
    <property type="gene ID" value="ENSXMAG00000023252.1"/>
</dbReference>
<keyword evidence="3" id="KW-0449">Lipoprotein</keyword>
<dbReference type="InParanoid" id="A0A3B5QJ32"/>
<dbReference type="STRING" id="8083.ENSXMAP00000030938"/>
<name>A0A3B5QJ32_XIPMA</name>
<organism evidence="5 6">
    <name type="scientific">Xiphophorus maculatus</name>
    <name type="common">Southern platyfish</name>
    <name type="synonym">Platypoecilus maculatus</name>
    <dbReference type="NCBI Taxonomy" id="8083"/>
    <lineage>
        <taxon>Eukaryota</taxon>
        <taxon>Metazoa</taxon>
        <taxon>Chordata</taxon>
        <taxon>Craniata</taxon>
        <taxon>Vertebrata</taxon>
        <taxon>Euteleostomi</taxon>
        <taxon>Actinopterygii</taxon>
        <taxon>Neopterygii</taxon>
        <taxon>Teleostei</taxon>
        <taxon>Neoteleostei</taxon>
        <taxon>Acanthomorphata</taxon>
        <taxon>Ovalentaria</taxon>
        <taxon>Atherinomorphae</taxon>
        <taxon>Cyprinodontiformes</taxon>
        <taxon>Poeciliidae</taxon>
        <taxon>Poeciliinae</taxon>
        <taxon>Xiphophorus</taxon>
    </lineage>
</organism>
<dbReference type="InterPro" id="IPR031632">
    <property type="entry name" value="SVIP"/>
</dbReference>
<evidence type="ECO:0000256" key="2">
    <source>
        <dbReference type="ARBA" id="ARBA00023139"/>
    </source>
</evidence>
<proteinExistence type="predicted"/>
<dbReference type="AlphaFoldDB" id="A0A3B5QJ32"/>
<dbReference type="GeneTree" id="ENSGT00940000167680"/>
<dbReference type="Proteomes" id="UP000002852">
    <property type="component" value="Unassembled WGS sequence"/>
</dbReference>